<dbReference type="InterPro" id="IPR020816">
    <property type="entry name" value="Histone-like_DNA-bd_CS"/>
</dbReference>
<dbReference type="GO" id="GO:1990178">
    <property type="term" value="C:HU-DNA complex"/>
    <property type="evidence" value="ECO:0007669"/>
    <property type="project" value="UniProtKB-ARBA"/>
</dbReference>
<dbReference type="PATRIC" id="fig|1121939.11.peg.2324"/>
<comment type="function">
    <text evidence="1">Histone-like DNA-binding protein which is capable of wrapping DNA to stabilize it, and thus to prevent its denaturation under extreme environmental conditions.</text>
</comment>
<dbReference type="PANTHER" id="PTHR33175:SF3">
    <property type="entry name" value="DNA-BINDING PROTEIN HU-BETA"/>
    <property type="match status" value="1"/>
</dbReference>
<name>S2KIZ3_LITA3</name>
<dbReference type="Gene3D" id="4.10.520.10">
    <property type="entry name" value="IHF-like DNA-binding proteins"/>
    <property type="match status" value="1"/>
</dbReference>
<dbReference type="GO" id="GO:0003677">
    <property type="term" value="F:DNA binding"/>
    <property type="evidence" value="ECO:0007669"/>
    <property type="project" value="UniProtKB-KW"/>
</dbReference>
<keyword evidence="7" id="KW-1185">Reference proteome</keyword>
<evidence type="ECO:0000256" key="3">
    <source>
        <dbReference type="ARBA" id="ARBA00023067"/>
    </source>
</evidence>
<organism evidence="6 7">
    <name type="scientific">Litchfieldella anticariensis (strain DSM 16096 / CECT 5854 / CIP 108499 / LMG 22089 / FP35)</name>
    <name type="common">Halomonas anticariensis</name>
    <dbReference type="NCBI Taxonomy" id="1121939"/>
    <lineage>
        <taxon>Bacteria</taxon>
        <taxon>Pseudomonadati</taxon>
        <taxon>Pseudomonadota</taxon>
        <taxon>Gammaproteobacteria</taxon>
        <taxon>Oceanospirillales</taxon>
        <taxon>Halomonadaceae</taxon>
        <taxon>Litchfieldella</taxon>
    </lineage>
</organism>
<dbReference type="CDD" id="cd13831">
    <property type="entry name" value="HU"/>
    <property type="match status" value="1"/>
</dbReference>
<keyword evidence="4" id="KW-0238">DNA-binding</keyword>
<evidence type="ECO:0000256" key="2">
    <source>
        <dbReference type="ARBA" id="ARBA00010529"/>
    </source>
</evidence>
<evidence type="ECO:0000313" key="6">
    <source>
        <dbReference type="EMBL" id="EPC02132.1"/>
    </source>
</evidence>
<sequence>MNKNDLIERIARGAGLSKAQAGRALEAVTTSVTKTLQQGDTVSLLGFGTFQVSQRAERKGRNPRTGAEIVIPASKRPTFKAGKGLKDAVK</sequence>
<reference evidence="6 7" key="1">
    <citation type="journal article" date="2013" name="Genome Announc.">
        <title>Draft genome sequence of the moderately halophilic gammaproteobacterium Halomonas anticariensis FP35.</title>
        <authorList>
            <person name="Tahrioui A."/>
            <person name="Quesada E."/>
            <person name="Llamas I."/>
        </authorList>
    </citation>
    <scope>NUCLEOTIDE SEQUENCE [LARGE SCALE GENOMIC DNA]</scope>
    <source>
        <strain evidence="7">DSM 16096 / CECT 5854 / LMG 22089 / FP35</strain>
    </source>
</reference>
<dbReference type="GO" id="GO:0042802">
    <property type="term" value="F:identical protein binding"/>
    <property type="evidence" value="ECO:0007669"/>
    <property type="project" value="UniProtKB-ARBA"/>
</dbReference>
<proteinExistence type="inferred from homology"/>
<evidence type="ECO:0000313" key="7">
    <source>
        <dbReference type="Proteomes" id="UP000014463"/>
    </source>
</evidence>
<dbReference type="GO" id="GO:0005829">
    <property type="term" value="C:cytosol"/>
    <property type="evidence" value="ECO:0007669"/>
    <property type="project" value="TreeGrafter"/>
</dbReference>
<evidence type="ECO:0000256" key="5">
    <source>
        <dbReference type="RuleBase" id="RU003939"/>
    </source>
</evidence>
<keyword evidence="3" id="KW-0226">DNA condensation</keyword>
<dbReference type="InterPro" id="IPR000119">
    <property type="entry name" value="Hist_DNA-bd"/>
</dbReference>
<evidence type="ECO:0000256" key="4">
    <source>
        <dbReference type="ARBA" id="ARBA00023125"/>
    </source>
</evidence>
<protein>
    <submittedName>
        <fullName evidence="6">Transcriptional regulator</fullName>
    </submittedName>
</protein>
<dbReference type="GO" id="GO:1990103">
    <property type="term" value="C:DnaA-HU complex"/>
    <property type="evidence" value="ECO:0007669"/>
    <property type="project" value="UniProtKB-ARBA"/>
</dbReference>
<dbReference type="Proteomes" id="UP000014463">
    <property type="component" value="Unassembled WGS sequence"/>
</dbReference>
<evidence type="ECO:0000256" key="1">
    <source>
        <dbReference type="ARBA" id="ARBA00003819"/>
    </source>
</evidence>
<accession>S2KIZ3</accession>
<dbReference type="FunFam" id="4.10.520.10:FF:000001">
    <property type="entry name" value="DNA-binding protein HU"/>
    <property type="match status" value="1"/>
</dbReference>
<dbReference type="GO" id="GO:0006270">
    <property type="term" value="P:DNA replication initiation"/>
    <property type="evidence" value="ECO:0007669"/>
    <property type="project" value="UniProtKB-ARBA"/>
</dbReference>
<dbReference type="Pfam" id="PF00216">
    <property type="entry name" value="Bac_DNA_binding"/>
    <property type="match status" value="1"/>
</dbReference>
<comment type="caution">
    <text evidence="6">The sequence shown here is derived from an EMBL/GenBank/DDBJ whole genome shotgun (WGS) entry which is preliminary data.</text>
</comment>
<dbReference type="AlphaFoldDB" id="S2KIZ3"/>
<dbReference type="InterPro" id="IPR010992">
    <property type="entry name" value="IHF-like_DNA-bd_dom_sf"/>
</dbReference>
<dbReference type="PRINTS" id="PR01727">
    <property type="entry name" value="DNABINDINGHU"/>
</dbReference>
<dbReference type="GO" id="GO:0030261">
    <property type="term" value="P:chromosome condensation"/>
    <property type="evidence" value="ECO:0007669"/>
    <property type="project" value="UniProtKB-KW"/>
</dbReference>
<dbReference type="SUPFAM" id="SSF47729">
    <property type="entry name" value="IHF-like DNA-binding proteins"/>
    <property type="match status" value="1"/>
</dbReference>
<dbReference type="EMBL" id="ASTJ01000026">
    <property type="protein sequence ID" value="EPC02132.1"/>
    <property type="molecule type" value="Genomic_DNA"/>
</dbReference>
<dbReference type="OrthoDB" id="9799835at2"/>
<dbReference type="PROSITE" id="PS00045">
    <property type="entry name" value="HISTONE_LIKE"/>
    <property type="match status" value="1"/>
</dbReference>
<comment type="similarity">
    <text evidence="2 5">Belongs to the bacterial histone-like protein family.</text>
</comment>
<gene>
    <name evidence="6" type="ORF">L861_15750</name>
</gene>
<dbReference type="RefSeq" id="WP_016416832.1">
    <property type="nucleotide sequence ID" value="NZ_AUAB01000030.1"/>
</dbReference>
<dbReference type="GO" id="GO:0006351">
    <property type="term" value="P:DNA-templated transcription"/>
    <property type="evidence" value="ECO:0007669"/>
    <property type="project" value="UniProtKB-ARBA"/>
</dbReference>
<dbReference type="SMART" id="SM00411">
    <property type="entry name" value="BHL"/>
    <property type="match status" value="1"/>
</dbReference>
<dbReference type="eggNOG" id="COG0776">
    <property type="taxonomic scope" value="Bacteria"/>
</dbReference>
<dbReference type="STRING" id="1121939.L861_15750"/>
<dbReference type="GO" id="GO:0030527">
    <property type="term" value="F:structural constituent of chromatin"/>
    <property type="evidence" value="ECO:0007669"/>
    <property type="project" value="InterPro"/>
</dbReference>
<dbReference type="PANTHER" id="PTHR33175">
    <property type="entry name" value="DNA-BINDING PROTEIN HU"/>
    <property type="match status" value="1"/>
</dbReference>